<feature type="domain" description="CS" evidence="4">
    <location>
        <begin position="257"/>
        <end position="349"/>
    </location>
</feature>
<dbReference type="CDD" id="cd06467">
    <property type="entry name" value="p23_NUDC_like"/>
    <property type="match status" value="1"/>
</dbReference>
<proteinExistence type="predicted"/>
<dbReference type="PROSITE" id="PS51203">
    <property type="entry name" value="CS"/>
    <property type="match status" value="1"/>
</dbReference>
<organism evidence="5">
    <name type="scientific">Chaetoceros debilis</name>
    <dbReference type="NCBI Taxonomy" id="122233"/>
    <lineage>
        <taxon>Eukaryota</taxon>
        <taxon>Sar</taxon>
        <taxon>Stramenopiles</taxon>
        <taxon>Ochrophyta</taxon>
        <taxon>Bacillariophyta</taxon>
        <taxon>Coscinodiscophyceae</taxon>
        <taxon>Chaetocerotophycidae</taxon>
        <taxon>Chaetocerotales</taxon>
        <taxon>Chaetocerotaceae</taxon>
        <taxon>Chaetoceros</taxon>
    </lineage>
</organism>
<evidence type="ECO:0000256" key="2">
    <source>
        <dbReference type="ARBA" id="ARBA00022490"/>
    </source>
</evidence>
<feature type="compositionally biased region" description="Low complexity" evidence="3">
    <location>
        <begin position="230"/>
        <end position="255"/>
    </location>
</feature>
<dbReference type="EMBL" id="HBIO01006483">
    <property type="protein sequence ID" value="CAE0459907.1"/>
    <property type="molecule type" value="Transcribed_RNA"/>
</dbReference>
<evidence type="ECO:0000256" key="1">
    <source>
        <dbReference type="ARBA" id="ARBA00004496"/>
    </source>
</evidence>
<evidence type="ECO:0000259" key="4">
    <source>
        <dbReference type="PROSITE" id="PS51203"/>
    </source>
</evidence>
<dbReference type="InterPro" id="IPR007052">
    <property type="entry name" value="CS_dom"/>
</dbReference>
<dbReference type="Pfam" id="PF04969">
    <property type="entry name" value="CS"/>
    <property type="match status" value="1"/>
</dbReference>
<reference evidence="5" key="1">
    <citation type="submission" date="2021-01" db="EMBL/GenBank/DDBJ databases">
        <authorList>
            <person name="Corre E."/>
            <person name="Pelletier E."/>
            <person name="Niang G."/>
            <person name="Scheremetjew M."/>
            <person name="Finn R."/>
            <person name="Kale V."/>
            <person name="Holt S."/>
            <person name="Cochrane G."/>
            <person name="Meng A."/>
            <person name="Brown T."/>
            <person name="Cohen L."/>
        </authorList>
    </citation>
    <scope>NUCLEOTIDE SEQUENCE</scope>
    <source>
        <strain evidence="5">MM31A-1</strain>
    </source>
</reference>
<protein>
    <recommendedName>
        <fullName evidence="4">CS domain-containing protein</fullName>
    </recommendedName>
</protein>
<gene>
    <name evidence="5" type="ORF">CDEB00056_LOCUS4748</name>
</gene>
<dbReference type="SUPFAM" id="SSF49764">
    <property type="entry name" value="HSP20-like chaperones"/>
    <property type="match status" value="1"/>
</dbReference>
<dbReference type="InterPro" id="IPR008978">
    <property type="entry name" value="HSP20-like_chaperone"/>
</dbReference>
<feature type="region of interest" description="Disordered" evidence="3">
    <location>
        <begin position="230"/>
        <end position="263"/>
    </location>
</feature>
<dbReference type="GO" id="GO:0051082">
    <property type="term" value="F:unfolded protein binding"/>
    <property type="evidence" value="ECO:0007669"/>
    <property type="project" value="TreeGrafter"/>
</dbReference>
<dbReference type="Gene3D" id="2.60.40.790">
    <property type="match status" value="1"/>
</dbReference>
<accession>A0A7S3V6J3</accession>
<dbReference type="GO" id="GO:0006457">
    <property type="term" value="P:protein folding"/>
    <property type="evidence" value="ECO:0007669"/>
    <property type="project" value="TreeGrafter"/>
</dbReference>
<evidence type="ECO:0000256" key="3">
    <source>
        <dbReference type="SAM" id="MobiDB-lite"/>
    </source>
</evidence>
<comment type="subcellular location">
    <subcellularLocation>
        <location evidence="1">Cytoplasm</location>
    </subcellularLocation>
</comment>
<dbReference type="InterPro" id="IPR037898">
    <property type="entry name" value="NudC_fam"/>
</dbReference>
<dbReference type="GO" id="GO:0005737">
    <property type="term" value="C:cytoplasm"/>
    <property type="evidence" value="ECO:0007669"/>
    <property type="project" value="UniProtKB-SubCell"/>
</dbReference>
<dbReference type="PANTHER" id="PTHR12356">
    <property type="entry name" value="NUCLEAR MOVEMENT PROTEIN NUDC"/>
    <property type="match status" value="1"/>
</dbReference>
<dbReference type="PANTHER" id="PTHR12356:SF3">
    <property type="entry name" value="NUCLEAR MIGRATION PROTEIN NUDC"/>
    <property type="match status" value="1"/>
</dbReference>
<keyword evidence="2" id="KW-0963">Cytoplasm</keyword>
<name>A0A7S3V6J3_9STRA</name>
<sequence>MFKYVFIPAEESEPISSKSLSKAGGLSADELSKTAKEYFFEQSGGAARKIIIDNASPAEKKQIAKQIRDQYASTPSASQINSMEDDALLEIIKSTQASATCEITCITVPTPTNSHQAVSMYGDDNARNRDSPFNKRATDLMRATGHGLPADNSNADGKPSGIFGDVFVGRCHDNEVADIWERVDFTEDDITGDLSKVEWCRTARKKGGGGGHGGAPASLSSTLSNMTAQQNGAGANASAIGAGAAPSTGTTGTPGDNEENGYKWSQTDDEVEIRFAVPSNTKAKYVKVKYGIQSLKVSMSGTTLCEGETWGHITVDDSTYTIQDDSDTGGRELCITLGKKEAEQWNYAVMKK</sequence>
<dbReference type="AlphaFoldDB" id="A0A7S3V6J3"/>
<evidence type="ECO:0000313" key="5">
    <source>
        <dbReference type="EMBL" id="CAE0459907.1"/>
    </source>
</evidence>